<dbReference type="OrthoDB" id="4196125at2759"/>
<gene>
    <name evidence="1" type="ORF">CIRG_02169</name>
</gene>
<sequence length="359" mass="39920">MVSRMKLCTLCNKVVAATNFSRHVTYRCQRHQTTSGASNQPLEHRNSAELVALLDEISSLQSDRKFPECELGNLELLVDGQELHWTRPALIPISEVWDKQFSPLDIFDAVRSSIKDLPPNCVYRDGEPITEAEQEWNISNAFYQAGIPLHNSDLSAKSSLMNVPLPGKFHRLQPCQALRNQLRIASDHNLNLLANFAPAGTFVDIHLNQNQHGLSQSGCLSSPGWLHATFTTKPGALVGINFKSLEGLEIMARSVAIHLPYIYQVPQAVLEDFSEYARAILFFLDNKHDPQIITTVLKSWIMFSKGLSGVQQHVGFQSAVLAFLDGLKKGLSQKEAWCCGTAYKNVLRHIAHAHGVAGM</sequence>
<dbReference type="STRING" id="404692.A0A0J6Y2U5"/>
<name>A0A0J6Y2U5_COCIT</name>
<protein>
    <submittedName>
        <fullName evidence="1">Uncharacterized protein</fullName>
    </submittedName>
</protein>
<dbReference type="Proteomes" id="UP000054565">
    <property type="component" value="Unassembled WGS sequence"/>
</dbReference>
<evidence type="ECO:0000313" key="2">
    <source>
        <dbReference type="Proteomes" id="UP000054565"/>
    </source>
</evidence>
<dbReference type="EMBL" id="DS028093">
    <property type="protein sequence ID" value="KMP02030.1"/>
    <property type="molecule type" value="Genomic_DNA"/>
</dbReference>
<accession>A0A0J6Y2U5</accession>
<proteinExistence type="predicted"/>
<dbReference type="AlphaFoldDB" id="A0A0J6Y2U5"/>
<organism evidence="1 2">
    <name type="scientific">Coccidioides immitis RMSCC 2394</name>
    <dbReference type="NCBI Taxonomy" id="404692"/>
    <lineage>
        <taxon>Eukaryota</taxon>
        <taxon>Fungi</taxon>
        <taxon>Dikarya</taxon>
        <taxon>Ascomycota</taxon>
        <taxon>Pezizomycotina</taxon>
        <taxon>Eurotiomycetes</taxon>
        <taxon>Eurotiomycetidae</taxon>
        <taxon>Onygenales</taxon>
        <taxon>Onygenaceae</taxon>
        <taxon>Coccidioides</taxon>
    </lineage>
</organism>
<evidence type="ECO:0000313" key="1">
    <source>
        <dbReference type="EMBL" id="KMP02030.1"/>
    </source>
</evidence>
<reference evidence="2" key="1">
    <citation type="journal article" date="2010" name="Genome Res.">
        <title>Population genomic sequencing of Coccidioides fungi reveals recent hybridization and transposon control.</title>
        <authorList>
            <person name="Neafsey D.E."/>
            <person name="Barker B.M."/>
            <person name="Sharpton T.J."/>
            <person name="Stajich J.E."/>
            <person name="Park D.J."/>
            <person name="Whiston E."/>
            <person name="Hung C.-Y."/>
            <person name="McMahan C."/>
            <person name="White J."/>
            <person name="Sykes S."/>
            <person name="Heiman D."/>
            <person name="Young S."/>
            <person name="Zeng Q."/>
            <person name="Abouelleil A."/>
            <person name="Aftuck L."/>
            <person name="Bessette D."/>
            <person name="Brown A."/>
            <person name="FitzGerald M."/>
            <person name="Lui A."/>
            <person name="Macdonald J.P."/>
            <person name="Priest M."/>
            <person name="Orbach M.J."/>
            <person name="Galgiani J.N."/>
            <person name="Kirkland T.N."/>
            <person name="Cole G.T."/>
            <person name="Birren B.W."/>
            <person name="Henn M.R."/>
            <person name="Taylor J.W."/>
            <person name="Rounsley S.D."/>
        </authorList>
    </citation>
    <scope>NUCLEOTIDE SEQUENCE [LARGE SCALE GENOMIC DNA]</scope>
    <source>
        <strain evidence="2">RMSCC 2394</strain>
    </source>
</reference>